<protein>
    <submittedName>
        <fullName evidence="3">Nitrogen fixation protein NifZ</fullName>
    </submittedName>
</protein>
<gene>
    <name evidence="3" type="ORF">EDC29_103392</name>
</gene>
<proteinExistence type="inferred from homology"/>
<dbReference type="AlphaFoldDB" id="A0A4R4ADM5"/>
<evidence type="ECO:0000256" key="2">
    <source>
        <dbReference type="ARBA" id="ARBA00023231"/>
    </source>
</evidence>
<comment type="similarity">
    <text evidence="1">Belongs to the NifZ family.</text>
</comment>
<name>A0A4R4ADM5_MARGR</name>
<evidence type="ECO:0000313" key="4">
    <source>
        <dbReference type="Proteomes" id="UP000295247"/>
    </source>
</evidence>
<dbReference type="GO" id="GO:0009399">
    <property type="term" value="P:nitrogen fixation"/>
    <property type="evidence" value="ECO:0007669"/>
    <property type="project" value="InterPro"/>
</dbReference>
<sequence length="155" mass="17281">MRPNFEFGDAVRVIRNLRNDGTFPEGARGDLLVRRGAVGHVRDVGTFLQDQIIYAVHFIEEGRVVGCREEELQAADAPWTPSRFEARERVAAARRLALRGEVLVEPGEVGEVLRVERDHPQGVCYQVLFAGRTPLLVPESALDQPEDQPEPQEAG</sequence>
<comment type="caution">
    <text evidence="3">The sequence shown here is derived from an EMBL/GenBank/DDBJ whole genome shotgun (WGS) entry which is preliminary data.</text>
</comment>
<organism evidence="3 4">
    <name type="scientific">Marichromatium gracile</name>
    <name type="common">Chromatium gracile</name>
    <dbReference type="NCBI Taxonomy" id="1048"/>
    <lineage>
        <taxon>Bacteria</taxon>
        <taxon>Pseudomonadati</taxon>
        <taxon>Pseudomonadota</taxon>
        <taxon>Gammaproteobacteria</taxon>
        <taxon>Chromatiales</taxon>
        <taxon>Chromatiaceae</taxon>
        <taxon>Marichromatium</taxon>
    </lineage>
</organism>
<dbReference type="EMBL" id="SMDC01000003">
    <property type="protein sequence ID" value="TCW37193.1"/>
    <property type="molecule type" value="Genomic_DNA"/>
</dbReference>
<evidence type="ECO:0000313" key="3">
    <source>
        <dbReference type="EMBL" id="TCW37193.1"/>
    </source>
</evidence>
<dbReference type="RefSeq" id="WP_123140114.1">
    <property type="nucleotide sequence ID" value="NZ_JAKEDQ010000023.1"/>
</dbReference>
<evidence type="ECO:0000256" key="1">
    <source>
        <dbReference type="ARBA" id="ARBA00008027"/>
    </source>
</evidence>
<dbReference type="Pfam" id="PF04319">
    <property type="entry name" value="NifZ"/>
    <property type="match status" value="1"/>
</dbReference>
<accession>A0A4R4ADM5</accession>
<reference evidence="3 4" key="1">
    <citation type="submission" date="2019-03" db="EMBL/GenBank/DDBJ databases">
        <title>Genomic Encyclopedia of Type Strains, Phase IV (KMG-IV): sequencing the most valuable type-strain genomes for metagenomic binning, comparative biology and taxonomic classification.</title>
        <authorList>
            <person name="Goeker M."/>
        </authorList>
    </citation>
    <scope>NUCLEOTIDE SEQUENCE [LARGE SCALE GENOMIC DNA]</scope>
    <source>
        <strain evidence="3 4">DSM 203</strain>
    </source>
</reference>
<dbReference type="Proteomes" id="UP000295247">
    <property type="component" value="Unassembled WGS sequence"/>
</dbReference>
<keyword evidence="2" id="KW-0535">Nitrogen fixation</keyword>
<dbReference type="InterPro" id="IPR007415">
    <property type="entry name" value="Nitrogenase_MoFe_mat_NifZ"/>
</dbReference>